<dbReference type="GO" id="GO:0008168">
    <property type="term" value="F:methyltransferase activity"/>
    <property type="evidence" value="ECO:0007669"/>
    <property type="project" value="UniProtKB-KW"/>
</dbReference>
<name>A0A840RWP3_9BURK</name>
<dbReference type="InterPro" id="IPR006342">
    <property type="entry name" value="FkbM_mtfrase"/>
</dbReference>
<dbReference type="AlphaFoldDB" id="A0A840RWP3"/>
<accession>A0A840RWP3</accession>
<feature type="domain" description="Methyltransferase FkbM" evidence="1">
    <location>
        <begin position="87"/>
        <end position="227"/>
    </location>
</feature>
<gene>
    <name evidence="2" type="ORF">HNR39_004169</name>
</gene>
<proteinExistence type="predicted"/>
<protein>
    <submittedName>
        <fullName evidence="2">FkbM family methyltransferase</fullName>
    </submittedName>
</protein>
<keyword evidence="2" id="KW-0489">Methyltransferase</keyword>
<dbReference type="PANTHER" id="PTHR34203">
    <property type="entry name" value="METHYLTRANSFERASE, FKBM FAMILY PROTEIN"/>
    <property type="match status" value="1"/>
</dbReference>
<dbReference type="NCBIfam" id="TIGR01444">
    <property type="entry name" value="fkbM_fam"/>
    <property type="match status" value="1"/>
</dbReference>
<dbReference type="InterPro" id="IPR052514">
    <property type="entry name" value="SAM-dependent_MTase"/>
</dbReference>
<evidence type="ECO:0000259" key="1">
    <source>
        <dbReference type="Pfam" id="PF05050"/>
    </source>
</evidence>
<dbReference type="RefSeq" id="WP_168057097.1">
    <property type="nucleotide sequence ID" value="NZ_JAAOZT010000014.1"/>
</dbReference>
<dbReference type="GO" id="GO:0032259">
    <property type="term" value="P:methylation"/>
    <property type="evidence" value="ECO:0007669"/>
    <property type="project" value="UniProtKB-KW"/>
</dbReference>
<dbReference type="Gene3D" id="3.40.50.150">
    <property type="entry name" value="Vaccinia Virus protein VP39"/>
    <property type="match status" value="1"/>
</dbReference>
<dbReference type="EMBL" id="JACHHQ010000013">
    <property type="protein sequence ID" value="MBB5202305.1"/>
    <property type="molecule type" value="Genomic_DNA"/>
</dbReference>
<reference evidence="2 3" key="1">
    <citation type="submission" date="2020-08" db="EMBL/GenBank/DDBJ databases">
        <title>Genomic Encyclopedia of Type Strains, Phase IV (KMG-IV): sequencing the most valuable type-strain genomes for metagenomic binning, comparative biology and taxonomic classification.</title>
        <authorList>
            <person name="Goeker M."/>
        </authorList>
    </citation>
    <scope>NUCLEOTIDE SEQUENCE [LARGE SCALE GENOMIC DNA]</scope>
    <source>
        <strain evidence="2 3">DSM 23240</strain>
    </source>
</reference>
<evidence type="ECO:0000313" key="2">
    <source>
        <dbReference type="EMBL" id="MBB5202305.1"/>
    </source>
</evidence>
<organism evidence="2 3">
    <name type="scientific">Glaciimonas immobilis</name>
    <dbReference type="NCBI Taxonomy" id="728004"/>
    <lineage>
        <taxon>Bacteria</taxon>
        <taxon>Pseudomonadati</taxon>
        <taxon>Pseudomonadota</taxon>
        <taxon>Betaproteobacteria</taxon>
        <taxon>Burkholderiales</taxon>
        <taxon>Oxalobacteraceae</taxon>
        <taxon>Glaciimonas</taxon>
    </lineage>
</organism>
<evidence type="ECO:0000313" key="3">
    <source>
        <dbReference type="Proteomes" id="UP000571084"/>
    </source>
</evidence>
<comment type="caution">
    <text evidence="2">The sequence shown here is derived from an EMBL/GenBank/DDBJ whole genome shotgun (WGS) entry which is preliminary data.</text>
</comment>
<keyword evidence="2" id="KW-0808">Transferase</keyword>
<dbReference type="SUPFAM" id="SSF53335">
    <property type="entry name" value="S-adenosyl-L-methionine-dependent methyltransferases"/>
    <property type="match status" value="1"/>
</dbReference>
<dbReference type="Pfam" id="PF05050">
    <property type="entry name" value="Methyltransf_21"/>
    <property type="match status" value="1"/>
</dbReference>
<dbReference type="Proteomes" id="UP000571084">
    <property type="component" value="Unassembled WGS sequence"/>
</dbReference>
<dbReference type="PANTHER" id="PTHR34203:SF15">
    <property type="entry name" value="SLL1173 PROTEIN"/>
    <property type="match status" value="1"/>
</dbReference>
<sequence>MLSFFRDVRKKAKWARRAKKAELRREKMASFGPYAMGLLVQAKHGIFAVDPEDDSVSKKLLRTGNYNETELDLVRSLIPPNSDVLMIGTHIGALTVPLSKYCKKLVAIEANPNTFKYLNANLMLNGCSNVKSYNFAAGEISGKIPFILSRDNSGGSKRMPKVLDLAYVYDKPEIVEVDVEPLDKALVTEKFDLIFMDIEGSEYFAFKGMQNILSESKYLIVEFAPHHLRNVAGVTVDKFLQELSPHFEWMYIPKRNSLVSKQEISKVVTAMYSADESHDGLVFLKSPLSKAMEACDREGAN</sequence>
<keyword evidence="3" id="KW-1185">Reference proteome</keyword>
<dbReference type="InterPro" id="IPR029063">
    <property type="entry name" value="SAM-dependent_MTases_sf"/>
</dbReference>